<evidence type="ECO:0000313" key="3">
    <source>
        <dbReference type="Proteomes" id="UP001523219"/>
    </source>
</evidence>
<dbReference type="InterPro" id="IPR051797">
    <property type="entry name" value="TrmB-like"/>
</dbReference>
<comment type="caution">
    <text evidence="2">The sequence shown here is derived from an EMBL/GenBank/DDBJ whole genome shotgun (WGS) entry which is preliminary data.</text>
</comment>
<dbReference type="Proteomes" id="UP001523219">
    <property type="component" value="Unassembled WGS sequence"/>
</dbReference>
<feature type="domain" description="HTH luxR-type" evidence="1">
    <location>
        <begin position="279"/>
        <end position="336"/>
    </location>
</feature>
<dbReference type="InterPro" id="IPR036388">
    <property type="entry name" value="WH-like_DNA-bd_sf"/>
</dbReference>
<accession>A0ABT0ZB77</accession>
<protein>
    <recommendedName>
        <fullName evidence="1">HTH luxR-type domain-containing protein</fullName>
    </recommendedName>
</protein>
<organism evidence="2 3">
    <name type="scientific">Streptomyces macrolidinus</name>
    <dbReference type="NCBI Taxonomy" id="2952607"/>
    <lineage>
        <taxon>Bacteria</taxon>
        <taxon>Bacillati</taxon>
        <taxon>Actinomycetota</taxon>
        <taxon>Actinomycetes</taxon>
        <taxon>Kitasatosporales</taxon>
        <taxon>Streptomycetaceae</taxon>
        <taxon>Streptomyces</taxon>
    </lineage>
</organism>
<keyword evidence="3" id="KW-1185">Reference proteome</keyword>
<proteinExistence type="predicted"/>
<dbReference type="PANTHER" id="PTHR34293">
    <property type="entry name" value="HTH-TYPE TRANSCRIPTIONAL REGULATOR TRMBL2"/>
    <property type="match status" value="1"/>
</dbReference>
<dbReference type="InterPro" id="IPR016032">
    <property type="entry name" value="Sig_transdc_resp-reg_C-effctor"/>
</dbReference>
<gene>
    <name evidence="2" type="ORF">NGF19_09500</name>
</gene>
<reference evidence="2 3" key="1">
    <citation type="submission" date="2022-05" db="EMBL/GenBank/DDBJ databases">
        <title>Streptomyces sp. nov. RY43-2 isolated from soil of a peat swamp forest.</title>
        <authorList>
            <person name="Kanchanasin P."/>
            <person name="Tanasupawat S."/>
            <person name="Phongsopitanun W."/>
        </authorList>
    </citation>
    <scope>NUCLEOTIDE SEQUENCE [LARGE SCALE GENOMIC DNA]</scope>
    <source>
        <strain evidence="2 3">RY43-2</strain>
    </source>
</reference>
<dbReference type="InterPro" id="IPR000792">
    <property type="entry name" value="Tscrpt_reg_LuxR_C"/>
</dbReference>
<sequence>MLTALGLADQEDAVYRALVVHPGARAADLARALAAAPADGVPAVAWSEHGVATVLRQLVSTGLALADTGVDEEPRYRATPPALALEPLLTARRDGLRQAERLISRLTEQYQEAQSGRPGASVEVVTGREAVRHRFLQLQLAAQREVLGLMMPVSRRQGAVVPVEENAAEAEAMRRGVRYRVVLERGWLDEAGIRDLMEESLRAGQELTVVDSVPVQLAIADGKIAMVRLSPVPGSRDPGALIIHESGLLEALVALFHAYRERGWRLVGPERTGRAPSPADGPDEVDRSILGLLHVGLTDVSIARQLALGHRTVQRRLSRLMRLTGARTRFQLGCQAVRAGWLNGDDGLSAAAPDPAVTAADLPERAGPRT</sequence>
<dbReference type="RefSeq" id="WP_252424034.1">
    <property type="nucleotide sequence ID" value="NZ_JAMWMR010000006.1"/>
</dbReference>
<dbReference type="PANTHER" id="PTHR34293:SF1">
    <property type="entry name" value="HTH-TYPE TRANSCRIPTIONAL REGULATOR TRMBL2"/>
    <property type="match status" value="1"/>
</dbReference>
<name>A0ABT0ZB77_9ACTN</name>
<evidence type="ECO:0000313" key="2">
    <source>
        <dbReference type="EMBL" id="MCN9241026.1"/>
    </source>
</evidence>
<evidence type="ECO:0000259" key="1">
    <source>
        <dbReference type="SMART" id="SM00421"/>
    </source>
</evidence>
<dbReference type="SMART" id="SM00421">
    <property type="entry name" value="HTH_LUXR"/>
    <property type="match status" value="1"/>
</dbReference>
<dbReference type="SUPFAM" id="SSF46894">
    <property type="entry name" value="C-terminal effector domain of the bipartite response regulators"/>
    <property type="match status" value="1"/>
</dbReference>
<dbReference type="EMBL" id="JAMWMR010000006">
    <property type="protein sequence ID" value="MCN9241026.1"/>
    <property type="molecule type" value="Genomic_DNA"/>
</dbReference>
<dbReference type="Gene3D" id="1.10.10.10">
    <property type="entry name" value="Winged helix-like DNA-binding domain superfamily/Winged helix DNA-binding domain"/>
    <property type="match status" value="1"/>
</dbReference>